<evidence type="ECO:0000256" key="1">
    <source>
        <dbReference type="SAM" id="SignalP"/>
    </source>
</evidence>
<proteinExistence type="predicted"/>
<organism evidence="2 3">
    <name type="scientific">Chryseobacterium caseinilyticum</name>
    <dbReference type="NCBI Taxonomy" id="2771428"/>
    <lineage>
        <taxon>Bacteria</taxon>
        <taxon>Pseudomonadati</taxon>
        <taxon>Bacteroidota</taxon>
        <taxon>Flavobacteriia</taxon>
        <taxon>Flavobacteriales</taxon>
        <taxon>Weeksellaceae</taxon>
        <taxon>Chryseobacterium group</taxon>
        <taxon>Chryseobacterium</taxon>
    </lineage>
</organism>
<dbReference type="EMBL" id="JACYFS010000007">
    <property type="protein sequence ID" value="MBD8084067.1"/>
    <property type="molecule type" value="Genomic_DNA"/>
</dbReference>
<evidence type="ECO:0000313" key="2">
    <source>
        <dbReference type="EMBL" id="MBD8084067.1"/>
    </source>
</evidence>
<accession>A0ABR8ZFP6</accession>
<keyword evidence="3" id="KW-1185">Reference proteome</keyword>
<comment type="caution">
    <text evidence="2">The sequence shown here is derived from an EMBL/GenBank/DDBJ whole genome shotgun (WGS) entry which is preliminary data.</text>
</comment>
<protein>
    <submittedName>
        <fullName evidence="2">Uncharacterized protein</fullName>
    </submittedName>
</protein>
<evidence type="ECO:0000313" key="3">
    <source>
        <dbReference type="Proteomes" id="UP000637299"/>
    </source>
</evidence>
<name>A0ABR8ZFP6_9FLAO</name>
<keyword evidence="1" id="KW-0732">Signal</keyword>
<sequence>MKKLAIAFSMLSFSVIFAQKVSDYQYISLAEKFEGFKDSNYGLDKALIKSLNSKKYTVLPANRNEWPAAAMQNPCNVLLADVENDSGMLRNKVIVKFKDCNNKVIATQKGASSIKEFEAGFQDALKQAMTTVPTSVPVENSVVQSSVSSNMPEMTTREVVLEDTKPASGAEMYTNQNIKFQKIKLNDKQFILADKSSTPFATFTATTRNDIFRVKLQNGSDTIAYLENGNIVIELPVSDNSYVKQTFKKD</sequence>
<reference evidence="2 3" key="1">
    <citation type="submission" date="2020-09" db="EMBL/GenBank/DDBJ databases">
        <title>Genome seq and assembly of Chryseobacterium sp.</title>
        <authorList>
            <person name="Chhetri G."/>
        </authorList>
    </citation>
    <scope>NUCLEOTIDE SEQUENCE [LARGE SCALE GENOMIC DNA]</scope>
    <source>
        <strain evidence="2 3">GCR10</strain>
    </source>
</reference>
<feature type="signal peptide" evidence="1">
    <location>
        <begin position="1"/>
        <end position="18"/>
    </location>
</feature>
<dbReference type="Proteomes" id="UP000637299">
    <property type="component" value="Unassembled WGS sequence"/>
</dbReference>
<gene>
    <name evidence="2" type="ORF">IC610_16775</name>
</gene>
<dbReference type="RefSeq" id="WP_191737877.1">
    <property type="nucleotide sequence ID" value="NZ_JACYFS010000007.1"/>
</dbReference>
<feature type="chain" id="PRO_5046776085" evidence="1">
    <location>
        <begin position="19"/>
        <end position="250"/>
    </location>
</feature>